<evidence type="ECO:0000313" key="2">
    <source>
        <dbReference type="Proteomes" id="UP000246991"/>
    </source>
</evidence>
<feature type="non-terminal residue" evidence="1">
    <location>
        <position position="68"/>
    </location>
</feature>
<dbReference type="SUPFAM" id="SSF48403">
    <property type="entry name" value="Ankyrin repeat"/>
    <property type="match status" value="1"/>
</dbReference>
<reference evidence="1 2" key="1">
    <citation type="submission" date="2018-03" db="EMBL/GenBank/DDBJ databases">
        <title>Genomes of Pezizomycetes fungi and the evolution of truffles.</title>
        <authorList>
            <person name="Murat C."/>
            <person name="Payen T."/>
            <person name="Noel B."/>
            <person name="Kuo A."/>
            <person name="Martin F.M."/>
        </authorList>
    </citation>
    <scope>NUCLEOTIDE SEQUENCE [LARGE SCALE GENOMIC DNA]</scope>
    <source>
        <strain evidence="1">091103-1</strain>
    </source>
</reference>
<protein>
    <submittedName>
        <fullName evidence="1">Uncharacterized protein</fullName>
    </submittedName>
</protein>
<name>A0A317SUV5_9PEZI</name>
<gene>
    <name evidence="1" type="ORF">C7212DRAFT_49808</name>
</gene>
<comment type="caution">
    <text evidence="1">The sequence shown here is derived from an EMBL/GenBank/DDBJ whole genome shotgun (WGS) entry which is preliminary data.</text>
</comment>
<dbReference type="EMBL" id="PYWC01000023">
    <property type="protein sequence ID" value="PWW77347.1"/>
    <property type="molecule type" value="Genomic_DNA"/>
</dbReference>
<keyword evidence="2" id="KW-1185">Reference proteome</keyword>
<dbReference type="Proteomes" id="UP000246991">
    <property type="component" value="Unassembled WGS sequence"/>
</dbReference>
<dbReference type="Gene3D" id="1.25.40.20">
    <property type="entry name" value="Ankyrin repeat-containing domain"/>
    <property type="match status" value="1"/>
</dbReference>
<dbReference type="AlphaFoldDB" id="A0A317SUV5"/>
<dbReference type="STRING" id="42249.A0A317SUV5"/>
<proteinExistence type="predicted"/>
<dbReference type="OrthoDB" id="5428966at2759"/>
<organism evidence="1 2">
    <name type="scientific">Tuber magnatum</name>
    <name type="common">white Piedmont truffle</name>
    <dbReference type="NCBI Taxonomy" id="42249"/>
    <lineage>
        <taxon>Eukaryota</taxon>
        <taxon>Fungi</taxon>
        <taxon>Dikarya</taxon>
        <taxon>Ascomycota</taxon>
        <taxon>Pezizomycotina</taxon>
        <taxon>Pezizomycetes</taxon>
        <taxon>Pezizales</taxon>
        <taxon>Tuberaceae</taxon>
        <taxon>Tuber</taxon>
    </lineage>
</organism>
<sequence>VDAQGSSCENALQAAPWPGNKSIVELLLKCDTWVNVHGGVYGNALQAAMLRGTESVVQLPLKCGVDRN</sequence>
<evidence type="ECO:0000313" key="1">
    <source>
        <dbReference type="EMBL" id="PWW77347.1"/>
    </source>
</evidence>
<dbReference type="InterPro" id="IPR036770">
    <property type="entry name" value="Ankyrin_rpt-contain_sf"/>
</dbReference>
<feature type="non-terminal residue" evidence="1">
    <location>
        <position position="1"/>
    </location>
</feature>
<accession>A0A317SUV5</accession>